<dbReference type="Pfam" id="PF00486">
    <property type="entry name" value="Trans_reg_C"/>
    <property type="match status" value="1"/>
</dbReference>
<evidence type="ECO:0000313" key="13">
    <source>
        <dbReference type="Proteomes" id="UP001606134"/>
    </source>
</evidence>
<keyword evidence="3 8" id="KW-0597">Phosphoprotein</keyword>
<name>A0ABW7HJ90_9BURK</name>
<dbReference type="EMBL" id="JBIGIC010000017">
    <property type="protein sequence ID" value="MFG6489989.1"/>
    <property type="molecule type" value="Genomic_DNA"/>
</dbReference>
<evidence type="ECO:0000256" key="7">
    <source>
        <dbReference type="ARBA" id="ARBA00023163"/>
    </source>
</evidence>
<comment type="subcellular location">
    <subcellularLocation>
        <location evidence="1">Cytoplasm</location>
    </subcellularLocation>
</comment>
<dbReference type="CDD" id="cd17624">
    <property type="entry name" value="REC_OmpR_PmrA-like"/>
    <property type="match status" value="1"/>
</dbReference>
<feature type="domain" description="OmpR/PhoB-type" evidence="11">
    <location>
        <begin position="124"/>
        <end position="218"/>
    </location>
</feature>
<dbReference type="PROSITE" id="PS51755">
    <property type="entry name" value="OMPR_PHOB"/>
    <property type="match status" value="1"/>
</dbReference>
<dbReference type="InterPro" id="IPR011006">
    <property type="entry name" value="CheY-like_superfamily"/>
</dbReference>
<dbReference type="SMART" id="SM00448">
    <property type="entry name" value="REC"/>
    <property type="match status" value="1"/>
</dbReference>
<dbReference type="InterPro" id="IPR001789">
    <property type="entry name" value="Sig_transdc_resp-reg_receiver"/>
</dbReference>
<dbReference type="InterPro" id="IPR016032">
    <property type="entry name" value="Sig_transdc_resp-reg_C-effctor"/>
</dbReference>
<dbReference type="CDD" id="cd00383">
    <property type="entry name" value="trans_reg_C"/>
    <property type="match status" value="1"/>
</dbReference>
<dbReference type="InterPro" id="IPR001867">
    <property type="entry name" value="OmpR/PhoB-type_DNA-bd"/>
</dbReference>
<keyword evidence="4" id="KW-0902">Two-component regulatory system</keyword>
<dbReference type="SMART" id="SM00862">
    <property type="entry name" value="Trans_reg_C"/>
    <property type="match status" value="1"/>
</dbReference>
<evidence type="ECO:0000259" key="10">
    <source>
        <dbReference type="PROSITE" id="PS50110"/>
    </source>
</evidence>
<dbReference type="PROSITE" id="PS50110">
    <property type="entry name" value="RESPONSE_REGULATORY"/>
    <property type="match status" value="1"/>
</dbReference>
<keyword evidence="2" id="KW-0963">Cytoplasm</keyword>
<keyword evidence="6 9" id="KW-0238">DNA-binding</keyword>
<keyword evidence="13" id="KW-1185">Reference proteome</keyword>
<reference evidence="12 13" key="1">
    <citation type="submission" date="2024-08" db="EMBL/GenBank/DDBJ databases">
        <authorList>
            <person name="Lu H."/>
        </authorList>
    </citation>
    <scope>NUCLEOTIDE SEQUENCE [LARGE SCALE GENOMIC DNA]</scope>
    <source>
        <strain evidence="12 13">BYS78W</strain>
    </source>
</reference>
<evidence type="ECO:0000256" key="1">
    <source>
        <dbReference type="ARBA" id="ARBA00004496"/>
    </source>
</evidence>
<dbReference type="InterPro" id="IPR036388">
    <property type="entry name" value="WH-like_DNA-bd_sf"/>
</dbReference>
<sequence length="219" mass="23863">MRLILIEDDLMIGKAVREGLLQAGFAVDWVTDGRAAELSLTHGVYDLAVLDLGLPRGDGMSLLQALRAAGNSLPVLIASARDTVRDRIDGLEAGADDYVLKPFDLDELIARVRALLRRHAGSGDPRLRQGDLVLDPTRKEVTKAGVAVELSAREFSVLEALMQKPGAVLSRERLEEAVYGWGQEVASNSIEVHLHNLRRKLGAAVIKNVRGIGYRVVNE</sequence>
<evidence type="ECO:0000256" key="4">
    <source>
        <dbReference type="ARBA" id="ARBA00023012"/>
    </source>
</evidence>
<evidence type="ECO:0000256" key="8">
    <source>
        <dbReference type="PROSITE-ProRule" id="PRU00169"/>
    </source>
</evidence>
<evidence type="ECO:0000256" key="6">
    <source>
        <dbReference type="ARBA" id="ARBA00023125"/>
    </source>
</evidence>
<keyword evidence="5" id="KW-0805">Transcription regulation</keyword>
<protein>
    <submittedName>
        <fullName evidence="12">Response regulator</fullName>
    </submittedName>
</protein>
<evidence type="ECO:0000256" key="3">
    <source>
        <dbReference type="ARBA" id="ARBA00022553"/>
    </source>
</evidence>
<dbReference type="SUPFAM" id="SSF46894">
    <property type="entry name" value="C-terminal effector domain of the bipartite response regulators"/>
    <property type="match status" value="1"/>
</dbReference>
<dbReference type="Pfam" id="PF00072">
    <property type="entry name" value="Response_reg"/>
    <property type="match status" value="1"/>
</dbReference>
<dbReference type="RefSeq" id="WP_394416641.1">
    <property type="nucleotide sequence ID" value="NZ_JBIGIC010000017.1"/>
</dbReference>
<organism evidence="12 13">
    <name type="scientific">Pelomonas candidula</name>
    <dbReference type="NCBI Taxonomy" id="3299025"/>
    <lineage>
        <taxon>Bacteria</taxon>
        <taxon>Pseudomonadati</taxon>
        <taxon>Pseudomonadota</taxon>
        <taxon>Betaproteobacteria</taxon>
        <taxon>Burkholderiales</taxon>
        <taxon>Sphaerotilaceae</taxon>
        <taxon>Roseateles</taxon>
    </lineage>
</organism>
<evidence type="ECO:0000256" key="9">
    <source>
        <dbReference type="PROSITE-ProRule" id="PRU01091"/>
    </source>
</evidence>
<dbReference type="Gene3D" id="3.40.50.2300">
    <property type="match status" value="1"/>
</dbReference>
<dbReference type="Gene3D" id="6.10.250.690">
    <property type="match status" value="1"/>
</dbReference>
<comment type="caution">
    <text evidence="12">The sequence shown here is derived from an EMBL/GenBank/DDBJ whole genome shotgun (WGS) entry which is preliminary data.</text>
</comment>
<proteinExistence type="predicted"/>
<feature type="modified residue" description="4-aspartylphosphate" evidence="8">
    <location>
        <position position="51"/>
    </location>
</feature>
<gene>
    <name evidence="12" type="ORF">ACG04R_25155</name>
</gene>
<dbReference type="SUPFAM" id="SSF52172">
    <property type="entry name" value="CheY-like"/>
    <property type="match status" value="1"/>
</dbReference>
<evidence type="ECO:0000256" key="5">
    <source>
        <dbReference type="ARBA" id="ARBA00023015"/>
    </source>
</evidence>
<dbReference type="Proteomes" id="UP001606134">
    <property type="component" value="Unassembled WGS sequence"/>
</dbReference>
<evidence type="ECO:0000256" key="2">
    <source>
        <dbReference type="ARBA" id="ARBA00022490"/>
    </source>
</evidence>
<evidence type="ECO:0000313" key="12">
    <source>
        <dbReference type="EMBL" id="MFG6489989.1"/>
    </source>
</evidence>
<dbReference type="PANTHER" id="PTHR48111">
    <property type="entry name" value="REGULATOR OF RPOS"/>
    <property type="match status" value="1"/>
</dbReference>
<accession>A0ABW7HJ90</accession>
<evidence type="ECO:0000259" key="11">
    <source>
        <dbReference type="PROSITE" id="PS51755"/>
    </source>
</evidence>
<dbReference type="Gene3D" id="1.10.10.10">
    <property type="entry name" value="Winged helix-like DNA-binding domain superfamily/Winged helix DNA-binding domain"/>
    <property type="match status" value="1"/>
</dbReference>
<feature type="domain" description="Response regulatory" evidence="10">
    <location>
        <begin position="2"/>
        <end position="116"/>
    </location>
</feature>
<dbReference type="PANTHER" id="PTHR48111:SF35">
    <property type="entry name" value="TRANSCRIPTIONAL REGULATORY PROTEIN QSEB"/>
    <property type="match status" value="1"/>
</dbReference>
<dbReference type="InterPro" id="IPR039420">
    <property type="entry name" value="WalR-like"/>
</dbReference>
<feature type="DNA-binding region" description="OmpR/PhoB-type" evidence="9">
    <location>
        <begin position="124"/>
        <end position="218"/>
    </location>
</feature>
<keyword evidence="7" id="KW-0804">Transcription</keyword>